<sequence length="149" mass="15883">MTAFWLSGRRAGDAYLICSGTLLAEPGVTALLLEAMSADAGTLAAYRRMGFATCFGFVDWQPIWPNATGALDELHARLLCLVCRDGHDPEAYSPMDAASGMVFQLAVRADGRRVQSCAGSAGRAFGTFLMRSGAAKAVQQLEMIKLLSC</sequence>
<evidence type="ECO:0000313" key="2">
    <source>
        <dbReference type="Proteomes" id="UP000584824"/>
    </source>
</evidence>
<gene>
    <name evidence="1" type="ORF">GGQ66_003386</name>
</gene>
<name>A0A7W6K6C0_9HYPH</name>
<reference evidence="1 2" key="1">
    <citation type="submission" date="2020-08" db="EMBL/GenBank/DDBJ databases">
        <title>Genomic Encyclopedia of Type Strains, Phase IV (KMG-IV): sequencing the most valuable type-strain genomes for metagenomic binning, comparative biology and taxonomic classification.</title>
        <authorList>
            <person name="Goeker M."/>
        </authorList>
    </citation>
    <scope>NUCLEOTIDE SEQUENCE [LARGE SCALE GENOMIC DNA]</scope>
    <source>
        <strain evidence="1 2">DSM 26385</strain>
    </source>
</reference>
<comment type="caution">
    <text evidence="1">The sequence shown here is derived from an EMBL/GenBank/DDBJ whole genome shotgun (WGS) entry which is preliminary data.</text>
</comment>
<dbReference type="AlphaFoldDB" id="A0A7W6K6C0"/>
<proteinExistence type="predicted"/>
<organism evidence="1 2">
    <name type="scientific">Allorhizobium borbori</name>
    <dbReference type="NCBI Taxonomy" id="485907"/>
    <lineage>
        <taxon>Bacteria</taxon>
        <taxon>Pseudomonadati</taxon>
        <taxon>Pseudomonadota</taxon>
        <taxon>Alphaproteobacteria</taxon>
        <taxon>Hyphomicrobiales</taxon>
        <taxon>Rhizobiaceae</taxon>
        <taxon>Rhizobium/Agrobacterium group</taxon>
        <taxon>Allorhizobium</taxon>
    </lineage>
</organism>
<protein>
    <submittedName>
        <fullName evidence="1">Uncharacterized protein</fullName>
    </submittedName>
</protein>
<accession>A0A7W6K6C0</accession>
<dbReference type="Proteomes" id="UP000584824">
    <property type="component" value="Unassembled WGS sequence"/>
</dbReference>
<keyword evidence="2" id="KW-1185">Reference proteome</keyword>
<evidence type="ECO:0000313" key="1">
    <source>
        <dbReference type="EMBL" id="MBB4104807.1"/>
    </source>
</evidence>
<dbReference type="EMBL" id="JACIDU010000014">
    <property type="protein sequence ID" value="MBB4104807.1"/>
    <property type="molecule type" value="Genomic_DNA"/>
</dbReference>
<dbReference type="RefSeq" id="WP_183793874.1">
    <property type="nucleotide sequence ID" value="NZ_JACIDU010000014.1"/>
</dbReference>